<reference evidence="3 4" key="1">
    <citation type="journal article" date="2023" name="Plants (Basel)">
        <title>Bridging the Gap: Combining Genomics and Transcriptomics Approaches to Understand Stylosanthes scabra, an Orphan Legume from the Brazilian Caatinga.</title>
        <authorList>
            <person name="Ferreira-Neto J.R.C."/>
            <person name="da Silva M.D."/>
            <person name="Binneck E."/>
            <person name="de Melo N.F."/>
            <person name="da Silva R.H."/>
            <person name="de Melo A.L.T.M."/>
            <person name="Pandolfi V."/>
            <person name="Bustamante F.O."/>
            <person name="Brasileiro-Vidal A.C."/>
            <person name="Benko-Iseppon A.M."/>
        </authorList>
    </citation>
    <scope>NUCLEOTIDE SEQUENCE [LARGE SCALE GENOMIC DNA]</scope>
    <source>
        <tissue evidence="3">Leaves</tissue>
    </source>
</reference>
<evidence type="ECO:0000313" key="4">
    <source>
        <dbReference type="Proteomes" id="UP001341840"/>
    </source>
</evidence>
<dbReference type="SUPFAM" id="SSF90257">
    <property type="entry name" value="Myosin rod fragments"/>
    <property type="match status" value="1"/>
</dbReference>
<evidence type="ECO:0000256" key="2">
    <source>
        <dbReference type="SAM" id="MobiDB-lite"/>
    </source>
</evidence>
<comment type="caution">
    <text evidence="3">The sequence shown here is derived from an EMBL/GenBank/DDBJ whole genome shotgun (WGS) entry which is preliminary data.</text>
</comment>
<gene>
    <name evidence="3" type="ORF">PIB30_042797</name>
</gene>
<protein>
    <recommendedName>
        <fullName evidence="5">MATH domain-containing protein</fullName>
    </recommendedName>
</protein>
<accession>A0ABU6RG13</accession>
<dbReference type="EMBL" id="JASCZI010030454">
    <property type="protein sequence ID" value="MED6122748.1"/>
    <property type="molecule type" value="Genomic_DNA"/>
</dbReference>
<feature type="compositionally biased region" description="Polar residues" evidence="2">
    <location>
        <begin position="143"/>
        <end position="152"/>
    </location>
</feature>
<evidence type="ECO:0008006" key="5">
    <source>
        <dbReference type="Google" id="ProtNLM"/>
    </source>
</evidence>
<feature type="region of interest" description="Disordered" evidence="2">
    <location>
        <begin position="134"/>
        <end position="153"/>
    </location>
</feature>
<sequence length="429" mass="48339">MSSGCAWMLDDVKENRVYALSLTSSFGVLSVLRIHGLGILIPYTYQTFQVQVQAWKVGEAFTMTPRRLEFLQEFKSSAVLNGELGMSIYNVHRKWLLPSNVELHLRLSTRRGAMGNRLKESTRVSSLMRKIEVDPKPNEENRQVASNPFSPQDSDNLLLDLNSLVAELHKAASNTVLEKTVPSDSINKSVQQPVQTGVAMITAESVVERPATLPNKYNMSKEITDALCWLIDLLSARVEESIDQDEVQKKTQLVAAHFHAHLILEEAAPIEAVPLLVKNLLNTAWNAMKCQDQVVNLGKDIKILDKSTTDYTKVKDQLSDEIGAANGKLSELQQQKTRLEEELASIQRRINDVEEQKKRLANPLNRSKEALSKIEDKLASIAKKKQETEEQMADLKQEEKDELALHDSFLEKQHSTKQALKDILNEYAS</sequence>
<evidence type="ECO:0000256" key="1">
    <source>
        <dbReference type="SAM" id="Coils"/>
    </source>
</evidence>
<keyword evidence="1" id="KW-0175">Coiled coil</keyword>
<evidence type="ECO:0000313" key="3">
    <source>
        <dbReference type="EMBL" id="MED6122748.1"/>
    </source>
</evidence>
<name>A0ABU6RG13_9FABA</name>
<organism evidence="3 4">
    <name type="scientific">Stylosanthes scabra</name>
    <dbReference type="NCBI Taxonomy" id="79078"/>
    <lineage>
        <taxon>Eukaryota</taxon>
        <taxon>Viridiplantae</taxon>
        <taxon>Streptophyta</taxon>
        <taxon>Embryophyta</taxon>
        <taxon>Tracheophyta</taxon>
        <taxon>Spermatophyta</taxon>
        <taxon>Magnoliopsida</taxon>
        <taxon>eudicotyledons</taxon>
        <taxon>Gunneridae</taxon>
        <taxon>Pentapetalae</taxon>
        <taxon>rosids</taxon>
        <taxon>fabids</taxon>
        <taxon>Fabales</taxon>
        <taxon>Fabaceae</taxon>
        <taxon>Papilionoideae</taxon>
        <taxon>50 kb inversion clade</taxon>
        <taxon>dalbergioids sensu lato</taxon>
        <taxon>Dalbergieae</taxon>
        <taxon>Pterocarpus clade</taxon>
        <taxon>Stylosanthes</taxon>
    </lineage>
</organism>
<feature type="coiled-coil region" evidence="1">
    <location>
        <begin position="315"/>
        <end position="405"/>
    </location>
</feature>
<dbReference type="Gene3D" id="1.20.5.170">
    <property type="match status" value="1"/>
</dbReference>
<dbReference type="Proteomes" id="UP001341840">
    <property type="component" value="Unassembled WGS sequence"/>
</dbReference>
<keyword evidence="4" id="KW-1185">Reference proteome</keyword>
<proteinExistence type="predicted"/>